<feature type="compositionally biased region" description="Low complexity" evidence="1">
    <location>
        <begin position="67"/>
        <end position="81"/>
    </location>
</feature>
<protein>
    <submittedName>
        <fullName evidence="2">Uncharacterized protein</fullName>
    </submittedName>
</protein>
<proteinExistence type="predicted"/>
<reference evidence="2" key="2">
    <citation type="submission" date="2018-07" db="EMBL/GenBank/DDBJ databases">
        <authorList>
            <person name="Mckenzie S.K."/>
            <person name="Kronauer D.J.C."/>
        </authorList>
    </citation>
    <scope>NUCLEOTIDE SEQUENCE</scope>
    <source>
        <strain evidence="2">Clonal line C1</strain>
    </source>
</reference>
<reference evidence="2" key="1">
    <citation type="journal article" date="2018" name="Genome Res.">
        <title>The genomic architecture and molecular evolution of ant odorant receptors.</title>
        <authorList>
            <person name="McKenzie S.K."/>
            <person name="Kronauer D.J.C."/>
        </authorList>
    </citation>
    <scope>NUCLEOTIDE SEQUENCE [LARGE SCALE GENOMIC DNA]</scope>
    <source>
        <strain evidence="2">Clonal line C1</strain>
    </source>
</reference>
<evidence type="ECO:0000313" key="2">
    <source>
        <dbReference type="EMBL" id="RLU21152.1"/>
    </source>
</evidence>
<name>A0A3L8DLT6_OOCBI</name>
<comment type="caution">
    <text evidence="2">The sequence shown here is derived from an EMBL/GenBank/DDBJ whole genome shotgun (WGS) entry which is preliminary data.</text>
</comment>
<dbReference type="Proteomes" id="UP000279307">
    <property type="component" value="Chromosome 6"/>
</dbReference>
<accession>A0A3L8DLT6</accession>
<organism evidence="2">
    <name type="scientific">Ooceraea biroi</name>
    <name type="common">Clonal raider ant</name>
    <name type="synonym">Cerapachys biroi</name>
    <dbReference type="NCBI Taxonomy" id="2015173"/>
    <lineage>
        <taxon>Eukaryota</taxon>
        <taxon>Metazoa</taxon>
        <taxon>Ecdysozoa</taxon>
        <taxon>Arthropoda</taxon>
        <taxon>Hexapoda</taxon>
        <taxon>Insecta</taxon>
        <taxon>Pterygota</taxon>
        <taxon>Neoptera</taxon>
        <taxon>Endopterygota</taxon>
        <taxon>Hymenoptera</taxon>
        <taxon>Apocrita</taxon>
        <taxon>Aculeata</taxon>
        <taxon>Formicoidea</taxon>
        <taxon>Formicidae</taxon>
        <taxon>Dorylinae</taxon>
        <taxon>Ooceraea</taxon>
    </lineage>
</organism>
<evidence type="ECO:0000256" key="1">
    <source>
        <dbReference type="SAM" id="MobiDB-lite"/>
    </source>
</evidence>
<sequence length="96" mass="10575">MSTDLSILMVEQTNTIALLKRVLINFKKLPKANVTVARTQGRLSDLKELWTKVQTLNTGSTAWPLQTRSGTTPTLSTTSSTRLRTSTLKPLTISTT</sequence>
<dbReference type="EMBL" id="QOIP01000006">
    <property type="protein sequence ID" value="RLU21152.1"/>
    <property type="molecule type" value="Genomic_DNA"/>
</dbReference>
<dbReference type="AlphaFoldDB" id="A0A3L8DLT6"/>
<gene>
    <name evidence="2" type="ORF">DMN91_005525</name>
</gene>
<feature type="region of interest" description="Disordered" evidence="1">
    <location>
        <begin position="62"/>
        <end position="81"/>
    </location>
</feature>